<dbReference type="EMBL" id="JAEUBG010000422">
    <property type="protein sequence ID" value="KAH3688316.1"/>
    <property type="molecule type" value="Genomic_DNA"/>
</dbReference>
<comment type="caution">
    <text evidence="1">The sequence shown here is derived from an EMBL/GenBank/DDBJ whole genome shotgun (WGS) entry which is preliminary data.</text>
</comment>
<reference evidence="1" key="1">
    <citation type="journal article" date="2021" name="Open Biol.">
        <title>Shared evolutionary footprints suggest mitochondrial oxidative damage underlies multiple complex I losses in fungi.</title>
        <authorList>
            <person name="Schikora-Tamarit M.A."/>
            <person name="Marcet-Houben M."/>
            <person name="Nosek J."/>
            <person name="Gabaldon T."/>
        </authorList>
    </citation>
    <scope>NUCLEOTIDE SEQUENCE</scope>
    <source>
        <strain evidence="1">CBS2887</strain>
    </source>
</reference>
<evidence type="ECO:0000313" key="2">
    <source>
        <dbReference type="Proteomes" id="UP000774326"/>
    </source>
</evidence>
<name>A0A9P8QD92_WICPI</name>
<keyword evidence="2" id="KW-1185">Reference proteome</keyword>
<accession>A0A9P8QD92</accession>
<proteinExistence type="predicted"/>
<sequence>MSTAASVAMTRDTRSYSISTSEDEDLDLALGGYGYFDMDDLAVRSVQQSRSTTPIQSKVNSTTNLLNGFQLSQKNMLKEAGKKLKYDSIKDTFETAINKSSSSLNASSVSNASVDQQVKLASGKHPNYSVKFDRAAVGKKIEIGDQ</sequence>
<dbReference type="Proteomes" id="UP000774326">
    <property type="component" value="Unassembled WGS sequence"/>
</dbReference>
<protein>
    <submittedName>
        <fullName evidence="1">Uncharacterized protein</fullName>
    </submittedName>
</protein>
<organism evidence="1 2">
    <name type="scientific">Wickerhamomyces pijperi</name>
    <name type="common">Yeast</name>
    <name type="synonym">Pichia pijperi</name>
    <dbReference type="NCBI Taxonomy" id="599730"/>
    <lineage>
        <taxon>Eukaryota</taxon>
        <taxon>Fungi</taxon>
        <taxon>Dikarya</taxon>
        <taxon>Ascomycota</taxon>
        <taxon>Saccharomycotina</taxon>
        <taxon>Saccharomycetes</taxon>
        <taxon>Phaffomycetales</taxon>
        <taxon>Wickerhamomycetaceae</taxon>
        <taxon>Wickerhamomyces</taxon>
    </lineage>
</organism>
<reference evidence="1" key="2">
    <citation type="submission" date="2021-01" db="EMBL/GenBank/DDBJ databases">
        <authorList>
            <person name="Schikora-Tamarit M.A."/>
        </authorList>
    </citation>
    <scope>NUCLEOTIDE SEQUENCE</scope>
    <source>
        <strain evidence="1">CBS2887</strain>
    </source>
</reference>
<evidence type="ECO:0000313" key="1">
    <source>
        <dbReference type="EMBL" id="KAH3688316.1"/>
    </source>
</evidence>
<gene>
    <name evidence="1" type="ORF">WICPIJ_000703</name>
</gene>
<dbReference type="AlphaFoldDB" id="A0A9P8QD92"/>